<keyword evidence="3" id="KW-1185">Reference proteome</keyword>
<organism evidence="2 3">
    <name type="scientific">Araneus ventricosus</name>
    <name type="common">Orbweaver spider</name>
    <name type="synonym">Epeira ventricosa</name>
    <dbReference type="NCBI Taxonomy" id="182803"/>
    <lineage>
        <taxon>Eukaryota</taxon>
        <taxon>Metazoa</taxon>
        <taxon>Ecdysozoa</taxon>
        <taxon>Arthropoda</taxon>
        <taxon>Chelicerata</taxon>
        <taxon>Arachnida</taxon>
        <taxon>Araneae</taxon>
        <taxon>Araneomorphae</taxon>
        <taxon>Entelegynae</taxon>
        <taxon>Araneoidea</taxon>
        <taxon>Araneidae</taxon>
        <taxon>Araneus</taxon>
    </lineage>
</organism>
<sequence>MLDGIVGGRYKGGRRKKQRRRCRKEEKEEKIQRKKRREDTERKKRREDAKERNEIQIGELQEKDEHFHILEIKLGMRRNTFNQEDYFTIKGIKQLTCSCKGSDHWQADC</sequence>
<name>A0A4Y2U3Z0_ARAVE</name>
<dbReference type="AlphaFoldDB" id="A0A4Y2U3Z0"/>
<accession>A0A4Y2U3Z0</accession>
<dbReference type="Proteomes" id="UP000499080">
    <property type="component" value="Unassembled WGS sequence"/>
</dbReference>
<evidence type="ECO:0000256" key="1">
    <source>
        <dbReference type="SAM" id="MobiDB-lite"/>
    </source>
</evidence>
<evidence type="ECO:0000313" key="3">
    <source>
        <dbReference type="Proteomes" id="UP000499080"/>
    </source>
</evidence>
<dbReference type="EMBL" id="BGPR01032736">
    <property type="protein sequence ID" value="GBO06386.1"/>
    <property type="molecule type" value="Genomic_DNA"/>
</dbReference>
<proteinExistence type="predicted"/>
<gene>
    <name evidence="2" type="ORF">AVEN_187294_1</name>
</gene>
<reference evidence="2 3" key="1">
    <citation type="journal article" date="2019" name="Sci. Rep.">
        <title>Orb-weaving spider Araneus ventricosus genome elucidates the spidroin gene catalogue.</title>
        <authorList>
            <person name="Kono N."/>
            <person name="Nakamura H."/>
            <person name="Ohtoshi R."/>
            <person name="Moran D.A.P."/>
            <person name="Shinohara A."/>
            <person name="Yoshida Y."/>
            <person name="Fujiwara M."/>
            <person name="Mori M."/>
            <person name="Tomita M."/>
            <person name="Arakawa K."/>
        </authorList>
    </citation>
    <scope>NUCLEOTIDE SEQUENCE [LARGE SCALE GENOMIC DNA]</scope>
</reference>
<feature type="compositionally biased region" description="Basic and acidic residues" evidence="1">
    <location>
        <begin position="23"/>
        <end position="53"/>
    </location>
</feature>
<feature type="region of interest" description="Disordered" evidence="1">
    <location>
        <begin position="1"/>
        <end position="53"/>
    </location>
</feature>
<comment type="caution">
    <text evidence="2">The sequence shown here is derived from an EMBL/GenBank/DDBJ whole genome shotgun (WGS) entry which is preliminary data.</text>
</comment>
<feature type="compositionally biased region" description="Basic residues" evidence="1">
    <location>
        <begin position="11"/>
        <end position="22"/>
    </location>
</feature>
<protein>
    <submittedName>
        <fullName evidence="2">Uncharacterized protein</fullName>
    </submittedName>
</protein>
<evidence type="ECO:0000313" key="2">
    <source>
        <dbReference type="EMBL" id="GBO06386.1"/>
    </source>
</evidence>
<feature type="compositionally biased region" description="Gly residues" evidence="1">
    <location>
        <begin position="1"/>
        <end position="10"/>
    </location>
</feature>